<evidence type="ECO:0000256" key="5">
    <source>
        <dbReference type="ARBA" id="ARBA00022989"/>
    </source>
</evidence>
<keyword evidence="6 8" id="KW-0472">Membrane</keyword>
<feature type="transmembrane region" description="Helical" evidence="8">
    <location>
        <begin position="270"/>
        <end position="288"/>
    </location>
</feature>
<keyword evidence="5 8" id="KW-1133">Transmembrane helix</keyword>
<evidence type="ECO:0000256" key="7">
    <source>
        <dbReference type="RuleBase" id="RU000320"/>
    </source>
</evidence>
<feature type="transmembrane region" description="Helical" evidence="8">
    <location>
        <begin position="111"/>
        <end position="134"/>
    </location>
</feature>
<comment type="similarity">
    <text evidence="2">Belongs to the CPA3 antiporters (TC 2.A.63) subunit D family.</text>
</comment>
<feature type="transmembrane region" description="Helical" evidence="8">
    <location>
        <begin position="492"/>
        <end position="513"/>
    </location>
</feature>
<feature type="transmembrane region" description="Helical" evidence="8">
    <location>
        <begin position="232"/>
        <end position="258"/>
    </location>
</feature>
<feature type="transmembrane region" description="Helical" evidence="8">
    <location>
        <begin position="67"/>
        <end position="91"/>
    </location>
</feature>
<feature type="transmembrane region" description="Helical" evidence="8">
    <location>
        <begin position="364"/>
        <end position="387"/>
    </location>
</feature>
<name>Q7MR21_WOLSU</name>
<evidence type="ECO:0000256" key="4">
    <source>
        <dbReference type="ARBA" id="ARBA00022692"/>
    </source>
</evidence>
<feature type="transmembrane region" description="Helical" evidence="8">
    <location>
        <begin position="440"/>
        <end position="460"/>
    </location>
</feature>
<evidence type="ECO:0000259" key="9">
    <source>
        <dbReference type="Pfam" id="PF00361"/>
    </source>
</evidence>
<evidence type="ECO:0000256" key="8">
    <source>
        <dbReference type="SAM" id="Phobius"/>
    </source>
</evidence>
<keyword evidence="3" id="KW-1003">Cell membrane</keyword>
<evidence type="ECO:0000256" key="3">
    <source>
        <dbReference type="ARBA" id="ARBA00022475"/>
    </source>
</evidence>
<reference evidence="10 11" key="1">
    <citation type="journal article" date="2003" name="Proc. Natl. Acad. Sci. U.S.A.">
        <title>Complete genome sequence and analysis of Wolinella succinogenes.</title>
        <authorList>
            <person name="Baar C."/>
            <person name="Eppinger M."/>
            <person name="Raddatz G."/>
            <person name="Simon JM."/>
            <person name="Lanz C."/>
            <person name="Klimmek O."/>
            <person name="Nandakumar R."/>
            <person name="Gross R."/>
            <person name="Rosinus A."/>
            <person name="Keller H."/>
            <person name="Jagtap P."/>
            <person name="Linke B."/>
            <person name="Meyer F."/>
            <person name="Lederer H."/>
            <person name="Schuster S.C."/>
        </authorList>
    </citation>
    <scope>NUCLEOTIDE SEQUENCE [LARGE SCALE GENOMIC DNA]</scope>
    <source>
        <strain evidence="11">ATCC 29543 / DSM 1740 / CCUG 13145 / JCM 31913 / LMG 7466 / NCTC 11488 / FDC 602W</strain>
    </source>
</reference>
<dbReference type="KEGG" id="wsu:WS1786"/>
<dbReference type="EMBL" id="BX571661">
    <property type="protein sequence ID" value="CAE10808.1"/>
    <property type="molecule type" value="Genomic_DNA"/>
</dbReference>
<dbReference type="InterPro" id="IPR050586">
    <property type="entry name" value="CPA3_Na-H_Antiporter_D"/>
</dbReference>
<accession>Q7MR21</accession>
<organism evidence="11">
    <name type="scientific">Wolinella succinogenes (strain ATCC 29543 / DSM 1740 / CCUG 13145 / JCM 31913 / LMG 7466 / NCTC 11488 / FDC 602W)</name>
    <name type="common">Vibrio succinogenes</name>
    <dbReference type="NCBI Taxonomy" id="273121"/>
    <lineage>
        <taxon>Bacteria</taxon>
        <taxon>Pseudomonadati</taxon>
        <taxon>Campylobacterota</taxon>
        <taxon>Epsilonproteobacteria</taxon>
        <taxon>Campylobacterales</taxon>
        <taxon>Helicobacteraceae</taxon>
        <taxon>Wolinella</taxon>
    </lineage>
</organism>
<dbReference type="RefSeq" id="WP_011139591.1">
    <property type="nucleotide sequence ID" value="NC_005090.1"/>
</dbReference>
<keyword evidence="11" id="KW-1185">Reference proteome</keyword>
<evidence type="ECO:0000256" key="1">
    <source>
        <dbReference type="ARBA" id="ARBA00004651"/>
    </source>
</evidence>
<feature type="transmembrane region" description="Helical" evidence="8">
    <location>
        <begin position="154"/>
        <end position="177"/>
    </location>
</feature>
<protein>
    <recommendedName>
        <fullName evidence="9">NADH:quinone oxidoreductase/Mrp antiporter transmembrane domain-containing protein</fullName>
    </recommendedName>
</protein>
<dbReference type="STRING" id="273121.WS1786"/>
<keyword evidence="4 7" id="KW-0812">Transmembrane</keyword>
<feature type="transmembrane region" description="Helical" evidence="8">
    <location>
        <begin position="28"/>
        <end position="46"/>
    </location>
</feature>
<sequence>MNVQLLFLLFFAALALISLSILGRSRDLISIIFSFAPFLILLTLLNEGSEFLYHYDLSKIITLSFSFRIDGIAAFFGILITLAAPIVTILVYRQELSERFLSRFHPLFHTLLGGVLIIIFSGDFISFIAGWEIINWSSYFLLMLSKSENRRGLLRYLIATQISTHALLLGSLILYSHTGSFLFSGNESILKTLSEETQILLLLLFSSAFLVRMGALPVLESYSRILQDAPRALSLFLAVALSKIPLYGLFLFSFYFVFDHFDASDKVRQLYQYFLALVGVGTVLFGYYKTLKERGGVGFLPSLSIAEGGYLIVSLSSLSCYSFSGFFLLTLNHTLSLTLLYIVWLCPHHLWYKSHEPTSKGRRNFSLSSFIGVFSLLGIPPFFGFSLKIMLLESLVYENLFIIGALVLLGYAMAWWLLFHQARIALEQIRAKEFQVSEPQSFVGAIVAGVILTLGIFPIIQQKIMEALFESIGWFGLSWAPFPLFSALTYSMVPYLGATVVLSILSLVWISFLRRKWA</sequence>
<dbReference type="AlphaFoldDB" id="Q7MR21"/>
<comment type="subcellular location">
    <subcellularLocation>
        <location evidence="1">Cell membrane</location>
        <topology evidence="1">Multi-pass membrane protein</topology>
    </subcellularLocation>
    <subcellularLocation>
        <location evidence="7">Membrane</location>
        <topology evidence="7">Multi-pass membrane protein</topology>
    </subcellularLocation>
</comment>
<dbReference type="HOGENOM" id="CLU_525748_0_0_7"/>
<gene>
    <name evidence="10" type="ordered locus">WS1786</name>
</gene>
<dbReference type="InterPro" id="IPR001750">
    <property type="entry name" value="ND/Mrp_TM"/>
</dbReference>
<feature type="domain" description="NADH:quinone oxidoreductase/Mrp antiporter transmembrane" evidence="9">
    <location>
        <begin position="121"/>
        <end position="406"/>
    </location>
</feature>
<feature type="transmembrane region" description="Helical" evidence="8">
    <location>
        <begin position="399"/>
        <end position="419"/>
    </location>
</feature>
<proteinExistence type="inferred from homology"/>
<dbReference type="PANTHER" id="PTHR42703">
    <property type="entry name" value="NADH DEHYDROGENASE"/>
    <property type="match status" value="1"/>
</dbReference>
<dbReference type="GO" id="GO:0005886">
    <property type="term" value="C:plasma membrane"/>
    <property type="evidence" value="ECO:0007669"/>
    <property type="project" value="UniProtKB-SubCell"/>
</dbReference>
<evidence type="ECO:0000313" key="11">
    <source>
        <dbReference type="Proteomes" id="UP000000422"/>
    </source>
</evidence>
<dbReference type="eggNOG" id="COG0651">
    <property type="taxonomic scope" value="Bacteria"/>
</dbReference>
<evidence type="ECO:0000256" key="2">
    <source>
        <dbReference type="ARBA" id="ARBA00005346"/>
    </source>
</evidence>
<dbReference type="Pfam" id="PF00361">
    <property type="entry name" value="Proton_antipo_M"/>
    <property type="match status" value="1"/>
</dbReference>
<dbReference type="Proteomes" id="UP000000422">
    <property type="component" value="Chromosome"/>
</dbReference>
<feature type="transmembrane region" description="Helical" evidence="8">
    <location>
        <begin position="197"/>
        <end position="220"/>
    </location>
</feature>
<evidence type="ECO:0000256" key="6">
    <source>
        <dbReference type="ARBA" id="ARBA00023136"/>
    </source>
</evidence>
<evidence type="ECO:0000313" key="10">
    <source>
        <dbReference type="EMBL" id="CAE10808.1"/>
    </source>
</evidence>
<dbReference type="PANTHER" id="PTHR42703:SF1">
    <property type="entry name" value="NA(+)_H(+) ANTIPORTER SUBUNIT D1"/>
    <property type="match status" value="1"/>
</dbReference>